<gene>
    <name evidence="1" type="ORF">MNBD_GAMMA10-1524</name>
</gene>
<accession>A0A3B0Y352</accession>
<sequence length="110" mass="12397">MMTALIHSGFFSSMILLIVVGVRFFNQSPVFGEVEVSKLERQVQQSITPELKKEKRIDRLISGAERAFSNANYTLPEGESAYAYYQQVLKLQADNLAAQDGLKNIENELL</sequence>
<feature type="non-terminal residue" evidence="1">
    <location>
        <position position="110"/>
    </location>
</feature>
<dbReference type="AlphaFoldDB" id="A0A3B0Y352"/>
<organism evidence="1">
    <name type="scientific">hydrothermal vent metagenome</name>
    <dbReference type="NCBI Taxonomy" id="652676"/>
    <lineage>
        <taxon>unclassified sequences</taxon>
        <taxon>metagenomes</taxon>
        <taxon>ecological metagenomes</taxon>
    </lineage>
</organism>
<evidence type="ECO:0000313" key="1">
    <source>
        <dbReference type="EMBL" id="VAW62894.1"/>
    </source>
</evidence>
<name>A0A3B0Y352_9ZZZZ</name>
<protein>
    <submittedName>
        <fullName evidence="1">Uncharacterized protein</fullName>
    </submittedName>
</protein>
<proteinExistence type="predicted"/>
<dbReference type="EMBL" id="UOFJ01000081">
    <property type="protein sequence ID" value="VAW62894.1"/>
    <property type="molecule type" value="Genomic_DNA"/>
</dbReference>
<reference evidence="1" key="1">
    <citation type="submission" date="2018-06" db="EMBL/GenBank/DDBJ databases">
        <authorList>
            <person name="Zhirakovskaya E."/>
        </authorList>
    </citation>
    <scope>NUCLEOTIDE SEQUENCE</scope>
</reference>